<evidence type="ECO:0000313" key="3">
    <source>
        <dbReference type="Proteomes" id="UP000030922"/>
    </source>
</evidence>
<dbReference type="Proteomes" id="UP000030922">
    <property type="component" value="Segment"/>
</dbReference>
<dbReference type="GeneID" id="26793840"/>
<dbReference type="KEGG" id="vg:26793840"/>
<feature type="region of interest" description="Disordered" evidence="1">
    <location>
        <begin position="164"/>
        <end position="223"/>
    </location>
</feature>
<accession>A0A0A7NQS7</accession>
<dbReference type="EMBL" id="KP054477">
    <property type="protein sequence ID" value="AIZ94678.1"/>
    <property type="molecule type" value="Genomic_DNA"/>
</dbReference>
<organism evidence="2 3">
    <name type="scientific">Lactobacillus phage LfeInf</name>
    <dbReference type="NCBI Taxonomy" id="1567484"/>
    <lineage>
        <taxon>Viruses</taxon>
        <taxon>Duplodnaviria</taxon>
        <taxon>Heunggongvirae</taxon>
        <taxon>Uroviricota</taxon>
        <taxon>Caudoviricetes</taxon>
        <taxon>Herelleviridae</taxon>
        <taxon>Hopescreekvirus</taxon>
        <taxon>Hopescreekvirus LfeInf</taxon>
    </lineage>
</organism>
<keyword evidence="3" id="KW-1185">Reference proteome</keyword>
<evidence type="ECO:0000313" key="2">
    <source>
        <dbReference type="EMBL" id="AIZ94678.1"/>
    </source>
</evidence>
<gene>
    <name evidence="2" type="ORF">LfeInf_052</name>
</gene>
<dbReference type="RefSeq" id="YP_009222290.1">
    <property type="nucleotide sequence ID" value="NC_029058.1"/>
</dbReference>
<reference evidence="2 3" key="2">
    <citation type="journal article" date="2015" name="Biotechnol. Biofuels">
        <title>Bacteriophage application restores ethanol fermentation characteristics disrupted by Lactobacillus fermentum.</title>
        <authorList>
            <person name="Liu M."/>
            <person name="Bischoff K.M."/>
            <person name="Gill J.J."/>
            <person name="Mire-Criscione M.D."/>
            <person name="Berry J.D."/>
            <person name="Young R."/>
            <person name="Summer E.J."/>
        </authorList>
    </citation>
    <scope>NUCLEOTIDE SEQUENCE [LARGE SCALE GENOMIC DNA]</scope>
</reference>
<proteinExistence type="predicted"/>
<sequence>MALKTAEQAEQEMKINLTNLIKAVGGVKLADLNNKFVVIKNITDSGNVYVDGGDYPQFFAIVGSNVYHVTEQQFSDPTEGKLVITLDSGKKQVSYKVAHKEDQPYERFNTLRQVSYFGDDGQALLQALKAHILGTYNIHTYDAYLTSVPELNADVKANSSASQAPASASTSSQAPASASTSSQAPASASTSSQAPTSASTSSQAPTSASQPASSSAEPASSTN</sequence>
<reference evidence="3" key="1">
    <citation type="submission" date="2014-10" db="EMBL/GenBank/DDBJ databases">
        <title>Characterization of Lactobacillus fermentum phage vB_S_LfeInf.</title>
        <authorList>
            <person name="Liu M."/>
            <person name="Gill J.J."/>
            <person name="Berry J."/>
            <person name="Young R.III."/>
            <person name="Summer E.J."/>
        </authorList>
    </citation>
    <scope>NUCLEOTIDE SEQUENCE [LARGE SCALE GENOMIC DNA]</scope>
</reference>
<evidence type="ECO:0000256" key="1">
    <source>
        <dbReference type="SAM" id="MobiDB-lite"/>
    </source>
</evidence>
<protein>
    <submittedName>
        <fullName evidence="2">Uncharacterized protein</fullName>
    </submittedName>
</protein>
<name>A0A0A7NQS7_9CAUD</name>